<comment type="caution">
    <text evidence="1">The sequence shown here is derived from an EMBL/GenBank/DDBJ whole genome shotgun (WGS) entry which is preliminary data.</text>
</comment>
<accession>A0ABX0A003</accession>
<sequence length="50" mass="5356">MKHIMQHPARVATILLIAGTLGLLFLMRAHSNNDSACSGEKASLGIIKLI</sequence>
<name>A0ABX0A003_9BACT</name>
<dbReference type="EMBL" id="JAACJS010000015">
    <property type="protein sequence ID" value="NCI50570.1"/>
    <property type="molecule type" value="Genomic_DNA"/>
</dbReference>
<dbReference type="Proteomes" id="UP000753802">
    <property type="component" value="Unassembled WGS sequence"/>
</dbReference>
<organism evidence="1 2">
    <name type="scientific">Sediminibacterium roseum</name>
    <dbReference type="NCBI Taxonomy" id="1978412"/>
    <lineage>
        <taxon>Bacteria</taxon>
        <taxon>Pseudomonadati</taxon>
        <taxon>Bacteroidota</taxon>
        <taxon>Chitinophagia</taxon>
        <taxon>Chitinophagales</taxon>
        <taxon>Chitinophagaceae</taxon>
        <taxon>Sediminibacterium</taxon>
    </lineage>
</organism>
<evidence type="ECO:0000313" key="2">
    <source>
        <dbReference type="Proteomes" id="UP000753802"/>
    </source>
</evidence>
<protein>
    <submittedName>
        <fullName evidence="1">Uncharacterized protein</fullName>
    </submittedName>
</protein>
<gene>
    <name evidence="1" type="ORF">GWC95_11590</name>
</gene>
<proteinExistence type="predicted"/>
<evidence type="ECO:0000313" key="1">
    <source>
        <dbReference type="EMBL" id="NCI50570.1"/>
    </source>
</evidence>
<reference evidence="1 2" key="1">
    <citation type="submission" date="2020-01" db="EMBL/GenBank/DDBJ databases">
        <title>Genome analysis.</title>
        <authorList>
            <person name="Wu S."/>
            <person name="Wang G."/>
        </authorList>
    </citation>
    <scope>NUCLEOTIDE SEQUENCE [LARGE SCALE GENOMIC DNA]</scope>
    <source>
        <strain evidence="1 2">SYL130</strain>
    </source>
</reference>
<dbReference type="RefSeq" id="WP_161818888.1">
    <property type="nucleotide sequence ID" value="NZ_JAACJS010000015.1"/>
</dbReference>
<keyword evidence="2" id="KW-1185">Reference proteome</keyword>